<comment type="caution">
    <text evidence="6">The sequence shown here is derived from an EMBL/GenBank/DDBJ whole genome shotgun (WGS) entry which is preliminary data.</text>
</comment>
<accession>A0A541BAR6</accession>
<dbReference type="PRINTS" id="PR00455">
    <property type="entry name" value="HTHTETR"/>
</dbReference>
<dbReference type="OrthoDB" id="5112469at2"/>
<keyword evidence="7" id="KW-1185">Reference proteome</keyword>
<feature type="domain" description="HTH tetR-type" evidence="5">
    <location>
        <begin position="23"/>
        <end position="83"/>
    </location>
</feature>
<proteinExistence type="predicted"/>
<dbReference type="GO" id="GO:0000976">
    <property type="term" value="F:transcription cis-regulatory region binding"/>
    <property type="evidence" value="ECO:0007669"/>
    <property type="project" value="TreeGrafter"/>
</dbReference>
<name>A0A541BAR6_9NOCA</name>
<dbReference type="SUPFAM" id="SSF48498">
    <property type="entry name" value="Tetracyclin repressor-like, C-terminal domain"/>
    <property type="match status" value="1"/>
</dbReference>
<dbReference type="Gene3D" id="1.10.10.60">
    <property type="entry name" value="Homeodomain-like"/>
    <property type="match status" value="1"/>
</dbReference>
<reference evidence="6 7" key="1">
    <citation type="submission" date="2019-06" db="EMBL/GenBank/DDBJ databases">
        <title>Rhodococcus spaelei sp. nov., isolated from a cave.</title>
        <authorList>
            <person name="Lee S.D."/>
        </authorList>
    </citation>
    <scope>NUCLEOTIDE SEQUENCE [LARGE SCALE GENOMIC DNA]</scope>
    <source>
        <strain evidence="6 7">C9-5</strain>
    </source>
</reference>
<evidence type="ECO:0000256" key="3">
    <source>
        <dbReference type="ARBA" id="ARBA00023163"/>
    </source>
</evidence>
<dbReference type="Proteomes" id="UP000316256">
    <property type="component" value="Unassembled WGS sequence"/>
</dbReference>
<dbReference type="PANTHER" id="PTHR30055:SF234">
    <property type="entry name" value="HTH-TYPE TRANSCRIPTIONAL REGULATOR BETI"/>
    <property type="match status" value="1"/>
</dbReference>
<evidence type="ECO:0000313" key="7">
    <source>
        <dbReference type="Proteomes" id="UP000316256"/>
    </source>
</evidence>
<dbReference type="PANTHER" id="PTHR30055">
    <property type="entry name" value="HTH-TYPE TRANSCRIPTIONAL REGULATOR RUTR"/>
    <property type="match status" value="1"/>
</dbReference>
<dbReference type="InterPro" id="IPR001647">
    <property type="entry name" value="HTH_TetR"/>
</dbReference>
<keyword evidence="3" id="KW-0804">Transcription</keyword>
<dbReference type="InterPro" id="IPR009057">
    <property type="entry name" value="Homeodomain-like_sf"/>
</dbReference>
<organism evidence="6 7">
    <name type="scientific">Rhodococcus spelaei</name>
    <dbReference type="NCBI Taxonomy" id="2546320"/>
    <lineage>
        <taxon>Bacteria</taxon>
        <taxon>Bacillati</taxon>
        <taxon>Actinomycetota</taxon>
        <taxon>Actinomycetes</taxon>
        <taxon>Mycobacteriales</taxon>
        <taxon>Nocardiaceae</taxon>
        <taxon>Rhodococcus</taxon>
    </lineage>
</organism>
<feature type="DNA-binding region" description="H-T-H motif" evidence="4">
    <location>
        <begin position="46"/>
        <end position="65"/>
    </location>
</feature>
<keyword evidence="1" id="KW-0805">Transcription regulation</keyword>
<evidence type="ECO:0000313" key="6">
    <source>
        <dbReference type="EMBL" id="TQF69435.1"/>
    </source>
</evidence>
<dbReference type="InterPro" id="IPR036271">
    <property type="entry name" value="Tet_transcr_reg_TetR-rel_C_sf"/>
</dbReference>
<sequence length="226" mass="24715">MSRTPGGPVPPRRGRPPTVGLTEQRREQILSAAMDMFAVRGYDGTTAAQLAAHAGMGMGTLYRYFGSKREILDQVVDRCVGEMLEALERRSVLRPPDSPAGLVDRIRDLSEVLFGMVASAPRTLRLLLVEANSIEDERGRRLMRGERELAAIVARLLDHGIADGWLRRDLDTSALSHAIIALTWPGLLRGVSSGHRAVDADRYTDAVVGLVTFGLRAPSRVPEPAR</sequence>
<keyword evidence="2 4" id="KW-0238">DNA-binding</keyword>
<evidence type="ECO:0000256" key="1">
    <source>
        <dbReference type="ARBA" id="ARBA00023015"/>
    </source>
</evidence>
<dbReference type="InterPro" id="IPR050109">
    <property type="entry name" value="HTH-type_TetR-like_transc_reg"/>
</dbReference>
<protein>
    <submittedName>
        <fullName evidence="6">TetR/AcrR family transcriptional regulator</fullName>
    </submittedName>
</protein>
<dbReference type="GO" id="GO:0003700">
    <property type="term" value="F:DNA-binding transcription factor activity"/>
    <property type="evidence" value="ECO:0007669"/>
    <property type="project" value="TreeGrafter"/>
</dbReference>
<evidence type="ECO:0000259" key="5">
    <source>
        <dbReference type="PROSITE" id="PS50977"/>
    </source>
</evidence>
<dbReference type="RefSeq" id="WP_142099483.1">
    <property type="nucleotide sequence ID" value="NZ_VIGH01000004.1"/>
</dbReference>
<evidence type="ECO:0000256" key="4">
    <source>
        <dbReference type="PROSITE-ProRule" id="PRU00335"/>
    </source>
</evidence>
<gene>
    <name evidence="6" type="ORF">FK531_11980</name>
</gene>
<dbReference type="PROSITE" id="PS50977">
    <property type="entry name" value="HTH_TETR_2"/>
    <property type="match status" value="1"/>
</dbReference>
<dbReference type="EMBL" id="VIGH01000004">
    <property type="protein sequence ID" value="TQF69435.1"/>
    <property type="molecule type" value="Genomic_DNA"/>
</dbReference>
<evidence type="ECO:0000256" key="2">
    <source>
        <dbReference type="ARBA" id="ARBA00023125"/>
    </source>
</evidence>
<dbReference type="SUPFAM" id="SSF46689">
    <property type="entry name" value="Homeodomain-like"/>
    <property type="match status" value="1"/>
</dbReference>
<dbReference type="AlphaFoldDB" id="A0A541BAR6"/>
<dbReference type="Gene3D" id="1.10.357.10">
    <property type="entry name" value="Tetracycline Repressor, domain 2"/>
    <property type="match status" value="1"/>
</dbReference>
<dbReference type="Pfam" id="PF00440">
    <property type="entry name" value="TetR_N"/>
    <property type="match status" value="1"/>
</dbReference>